<reference evidence="4" key="1">
    <citation type="journal article" date="2015" name="Nat. Genet.">
        <title>The pineapple genome and the evolution of CAM photosynthesis.</title>
        <authorList>
            <person name="Ming R."/>
            <person name="VanBuren R."/>
            <person name="Wai C.M."/>
            <person name="Tang H."/>
            <person name="Schatz M.C."/>
            <person name="Bowers J.E."/>
            <person name="Lyons E."/>
            <person name="Wang M.L."/>
            <person name="Chen J."/>
            <person name="Biggers E."/>
            <person name="Zhang J."/>
            <person name="Huang L."/>
            <person name="Zhang L."/>
            <person name="Miao W."/>
            <person name="Zhang J."/>
            <person name="Ye Z."/>
            <person name="Miao C."/>
            <person name="Lin Z."/>
            <person name="Wang H."/>
            <person name="Zhou H."/>
            <person name="Yim W.C."/>
            <person name="Priest H.D."/>
            <person name="Zheng C."/>
            <person name="Woodhouse M."/>
            <person name="Edger P.P."/>
            <person name="Guyot R."/>
            <person name="Guo H.B."/>
            <person name="Guo H."/>
            <person name="Zheng G."/>
            <person name="Singh R."/>
            <person name="Sharma A."/>
            <person name="Min X."/>
            <person name="Zheng Y."/>
            <person name="Lee H."/>
            <person name="Gurtowski J."/>
            <person name="Sedlazeck F.J."/>
            <person name="Harkess A."/>
            <person name="McKain M.R."/>
            <person name="Liao Z."/>
            <person name="Fang J."/>
            <person name="Liu J."/>
            <person name="Zhang X."/>
            <person name="Zhang Q."/>
            <person name="Hu W."/>
            <person name="Qin Y."/>
            <person name="Wang K."/>
            <person name="Chen L.Y."/>
            <person name="Shirley N."/>
            <person name="Lin Y.R."/>
            <person name="Liu L.Y."/>
            <person name="Hernandez A.G."/>
            <person name="Wright C.L."/>
            <person name="Bulone V."/>
            <person name="Tuskan G.A."/>
            <person name="Heath K."/>
            <person name="Zee F."/>
            <person name="Moore P.H."/>
            <person name="Sunkar R."/>
            <person name="Leebens-Mack J.H."/>
            <person name="Mockler T."/>
            <person name="Bennetzen J.L."/>
            <person name="Freeling M."/>
            <person name="Sankoff D."/>
            <person name="Paterson A.H."/>
            <person name="Zhu X."/>
            <person name="Yang X."/>
            <person name="Smith J.A."/>
            <person name="Cushman J.C."/>
            <person name="Paull R.E."/>
            <person name="Yu Q."/>
        </authorList>
    </citation>
    <scope>NUCLEOTIDE SEQUENCE [LARGE SCALE GENOMIC DNA]</scope>
    <source>
        <strain evidence="4">cv. F153</strain>
    </source>
</reference>
<dbReference type="Gene3D" id="3.30.900.10">
    <property type="entry name" value="HORMA domain"/>
    <property type="match status" value="1"/>
</dbReference>
<dbReference type="GO" id="GO:0000407">
    <property type="term" value="C:phagophore assembly site"/>
    <property type="evidence" value="ECO:0007669"/>
    <property type="project" value="TreeGrafter"/>
</dbReference>
<dbReference type="Pfam" id="PF07855">
    <property type="entry name" value="ATG101"/>
    <property type="match status" value="1"/>
</dbReference>
<evidence type="ECO:0000313" key="5">
    <source>
        <dbReference type="RefSeq" id="XP_020105486.1"/>
    </source>
</evidence>
<dbReference type="GO" id="GO:0000045">
    <property type="term" value="P:autophagosome assembly"/>
    <property type="evidence" value="ECO:0007669"/>
    <property type="project" value="TreeGrafter"/>
</dbReference>
<dbReference type="InterPro" id="IPR012445">
    <property type="entry name" value="ATG101"/>
</dbReference>
<proteinExistence type="inferred from homology"/>
<dbReference type="InterPro" id="IPR036570">
    <property type="entry name" value="HORMA_dom_sf"/>
</dbReference>
<dbReference type="OrthoDB" id="10259639at2759"/>
<dbReference type="AlphaFoldDB" id="A0A6P5GA31"/>
<reference evidence="5" key="2">
    <citation type="submission" date="2025-08" db="UniProtKB">
        <authorList>
            <consortium name="RefSeq"/>
        </authorList>
    </citation>
    <scope>IDENTIFICATION</scope>
    <source>
        <tissue evidence="5">Leaf</tissue>
    </source>
</reference>
<sequence length="215" mass="25074">MNCETCQLKELSLELLEVRDVLRCVLHTILFHRALGLVRPKDVDCDLFEITYVQCGDAELEKKIDEKVEQFVCWVEKHPNKKSQVCLSFYELKYKQPTWFSSKTERHYWEQWIISFHVTNPKIHGKSKATTIPGENALEETSMRRANLESSLREVLFQIIMFANEKKDHIPLITNSEVVSFPYEITIPSSSDSSFGWRTEVIKRVLQTGHPSLLN</sequence>
<dbReference type="GO" id="GO:1990316">
    <property type="term" value="C:Atg1/ULK1 kinase complex"/>
    <property type="evidence" value="ECO:0007669"/>
    <property type="project" value="TreeGrafter"/>
</dbReference>
<evidence type="ECO:0000256" key="2">
    <source>
        <dbReference type="ARBA" id="ARBA00018874"/>
    </source>
</evidence>
<dbReference type="RefSeq" id="XP_020105486.1">
    <property type="nucleotide sequence ID" value="XM_020249897.1"/>
</dbReference>
<dbReference type="Proteomes" id="UP000515123">
    <property type="component" value="Linkage group 16"/>
</dbReference>
<protein>
    <recommendedName>
        <fullName evidence="2">Autophagy-related protein 101</fullName>
    </recommendedName>
</protein>
<dbReference type="GO" id="GO:0019901">
    <property type="term" value="F:protein kinase binding"/>
    <property type="evidence" value="ECO:0007669"/>
    <property type="project" value="TreeGrafter"/>
</dbReference>
<evidence type="ECO:0000256" key="1">
    <source>
        <dbReference type="ARBA" id="ARBA00007130"/>
    </source>
</evidence>
<name>A0A6P5GA31_ANACO</name>
<keyword evidence="3" id="KW-0072">Autophagy</keyword>
<dbReference type="PANTHER" id="PTHR13292:SF0">
    <property type="entry name" value="AUTOPHAGY-RELATED PROTEIN 101"/>
    <property type="match status" value="1"/>
</dbReference>
<evidence type="ECO:0000256" key="3">
    <source>
        <dbReference type="ARBA" id="ARBA00023006"/>
    </source>
</evidence>
<keyword evidence="4" id="KW-1185">Reference proteome</keyword>
<dbReference type="PANTHER" id="PTHR13292">
    <property type="entry name" value="AUTOPHAGY-RELATED PROTEIN 101"/>
    <property type="match status" value="1"/>
</dbReference>
<evidence type="ECO:0000313" key="4">
    <source>
        <dbReference type="Proteomes" id="UP000515123"/>
    </source>
</evidence>
<gene>
    <name evidence="5" type="primary">LOC109722043</name>
</gene>
<organism evidence="4 5">
    <name type="scientific">Ananas comosus</name>
    <name type="common">Pineapple</name>
    <name type="synonym">Ananas ananas</name>
    <dbReference type="NCBI Taxonomy" id="4615"/>
    <lineage>
        <taxon>Eukaryota</taxon>
        <taxon>Viridiplantae</taxon>
        <taxon>Streptophyta</taxon>
        <taxon>Embryophyta</taxon>
        <taxon>Tracheophyta</taxon>
        <taxon>Spermatophyta</taxon>
        <taxon>Magnoliopsida</taxon>
        <taxon>Liliopsida</taxon>
        <taxon>Poales</taxon>
        <taxon>Bromeliaceae</taxon>
        <taxon>Bromelioideae</taxon>
        <taxon>Ananas</taxon>
    </lineage>
</organism>
<dbReference type="GeneID" id="109722043"/>
<comment type="similarity">
    <text evidence="1">Belongs to the ATG101 family.</text>
</comment>
<accession>A0A6P5GA31</accession>